<dbReference type="SUPFAM" id="SSF56300">
    <property type="entry name" value="Metallo-dependent phosphatases"/>
    <property type="match status" value="1"/>
</dbReference>
<name>A0A857JH57_9ALTE</name>
<dbReference type="InterPro" id="IPR029052">
    <property type="entry name" value="Metallo-depent_PP-like"/>
</dbReference>
<organism evidence="1 2">
    <name type="scientific">Paraglaciecola mesophila</name>
    <dbReference type="NCBI Taxonomy" id="197222"/>
    <lineage>
        <taxon>Bacteria</taxon>
        <taxon>Pseudomonadati</taxon>
        <taxon>Pseudomonadota</taxon>
        <taxon>Gammaproteobacteria</taxon>
        <taxon>Alteromonadales</taxon>
        <taxon>Alteromonadaceae</taxon>
        <taxon>Paraglaciecola</taxon>
    </lineage>
</organism>
<sequence length="655" mass="74155">MQQSALKVLAGPILKKLTVDQVTLWLVTSQPVDLTLTLFPDGEAKRTFPLKQTPFKHNTQTGDKTPFKTLPEHRCIKVGEHLYIHLVHLSLASPLPTDCWVGYQLDFHNEHNAGVSLSELLSDICYPERDTPGFVVHKKLRKILHGSCRKPHHDSPDGLVIADTLLSTLQNSPQLWPSLIMMTGDQIYADDVATPMLAAIHSVIPTLGINNETFADSTVADSRALHSEQALYNQRVQILPNDKQSQKLRIPLFKSAEKPVFTTVHANNHLVSFAEVITMYLLCWSPQCWENASTERPQSLDRQTGKGVQTADEYQNELTLIEQFVSGLSQTRRVMAHLPCPMMFDDHDVTDDWNLTADWEQTAYGNDFSRRIIGNALIAYLLCQGWGNSPHNFSNELLSKVQTSVNDLGCAEHNDTISALLEFEQWHYQWPTSPKLLVLDTRTQRWWSESNANKPSGLMDWESLTELQQALINEPAVVLVSPAPIFGVKLIEAIQRVFTRIGKPLMVDAENWMAHPGSANYLLNLFTHRKTPQNFVILSGDVHYSYAYHVKLKRRRNSPDIWQITSSGLRNTFPEGLLNWLDRLNRWLYAPYSPLNAFTKRRNMRVTPLKPSHASAGERLVNGSGIGLVELDDEGKPTHISQLLADEKIHFEHDD</sequence>
<dbReference type="RefSeq" id="WP_160178797.1">
    <property type="nucleotide sequence ID" value="NZ_CP047656.1"/>
</dbReference>
<dbReference type="InterPro" id="IPR018946">
    <property type="entry name" value="PhoD-like_MPP"/>
</dbReference>
<evidence type="ECO:0000313" key="1">
    <source>
        <dbReference type="EMBL" id="QHJ11006.1"/>
    </source>
</evidence>
<gene>
    <name evidence="1" type="ORF">FX988_01228</name>
</gene>
<dbReference type="OrthoDB" id="9795624at2"/>
<reference evidence="1 2" key="1">
    <citation type="submission" date="2019-12" db="EMBL/GenBank/DDBJ databases">
        <title>Genome sequencing and assembly of endphytes of Porphyra tenera.</title>
        <authorList>
            <person name="Park J.M."/>
            <person name="Shin R."/>
            <person name="Jo S.H."/>
        </authorList>
    </citation>
    <scope>NUCLEOTIDE SEQUENCE [LARGE SCALE GENOMIC DNA]</scope>
    <source>
        <strain evidence="1 2">GPM4</strain>
    </source>
</reference>
<evidence type="ECO:0008006" key="3">
    <source>
        <dbReference type="Google" id="ProtNLM"/>
    </source>
</evidence>
<dbReference type="PANTHER" id="PTHR37031:SF2">
    <property type="entry name" value="PHOD-LIKE PHOSPHATASE METALLOPHOSPHATASE DOMAIN-CONTAINING PROTEIN"/>
    <property type="match status" value="1"/>
</dbReference>
<dbReference type="Gene3D" id="3.60.21.70">
    <property type="entry name" value="PhoD-like phosphatase"/>
    <property type="match status" value="1"/>
</dbReference>
<accession>A0A857JH57</accession>
<dbReference type="AlphaFoldDB" id="A0A857JH57"/>
<dbReference type="Proteomes" id="UP000464524">
    <property type="component" value="Chromosome"/>
</dbReference>
<dbReference type="PANTHER" id="PTHR37031">
    <property type="entry name" value="METALLOPHOSPHATASE BINDING DOMAIN PROTEIN"/>
    <property type="match status" value="1"/>
</dbReference>
<protein>
    <recommendedName>
        <fullName evidence="3">PhoD-like phosphatase metallophosphatase domain-containing protein</fullName>
    </recommendedName>
</protein>
<proteinExistence type="predicted"/>
<keyword evidence="2" id="KW-1185">Reference proteome</keyword>
<dbReference type="KEGG" id="pmes:FX988_01228"/>
<dbReference type="CDD" id="cd07389">
    <property type="entry name" value="MPP_PhoD"/>
    <property type="match status" value="1"/>
</dbReference>
<evidence type="ECO:0000313" key="2">
    <source>
        <dbReference type="Proteomes" id="UP000464524"/>
    </source>
</evidence>
<dbReference type="InterPro" id="IPR038607">
    <property type="entry name" value="PhoD-like_sf"/>
</dbReference>
<dbReference type="EMBL" id="CP047656">
    <property type="protein sequence ID" value="QHJ11006.1"/>
    <property type="molecule type" value="Genomic_DNA"/>
</dbReference>